<dbReference type="InterPro" id="IPR046342">
    <property type="entry name" value="CBS_dom_sf"/>
</dbReference>
<dbReference type="InterPro" id="IPR046348">
    <property type="entry name" value="SIS_dom_sf"/>
</dbReference>
<dbReference type="PROSITE" id="PS51371">
    <property type="entry name" value="CBS"/>
    <property type="match status" value="2"/>
</dbReference>
<dbReference type="CDD" id="cd04604">
    <property type="entry name" value="CBS_pair_SIS_assoc"/>
    <property type="match status" value="1"/>
</dbReference>
<organism evidence="8 9">
    <name type="scientific">Celeribacter arenosi</name>
    <dbReference type="NCBI Taxonomy" id="792649"/>
    <lineage>
        <taxon>Bacteria</taxon>
        <taxon>Pseudomonadati</taxon>
        <taxon>Pseudomonadota</taxon>
        <taxon>Alphaproteobacteria</taxon>
        <taxon>Rhodobacterales</taxon>
        <taxon>Roseobacteraceae</taxon>
        <taxon>Celeribacter</taxon>
    </lineage>
</organism>
<dbReference type="InterPro" id="IPR004800">
    <property type="entry name" value="KdsD/KpsF-type"/>
</dbReference>
<evidence type="ECO:0000256" key="5">
    <source>
        <dbReference type="PROSITE-ProRule" id="PRU00703"/>
    </source>
</evidence>
<dbReference type="SUPFAM" id="SSF53697">
    <property type="entry name" value="SIS domain"/>
    <property type="match status" value="1"/>
</dbReference>
<accession>A0ABP7JYY4</accession>
<evidence type="ECO:0000256" key="1">
    <source>
        <dbReference type="ARBA" id="ARBA00008165"/>
    </source>
</evidence>
<keyword evidence="9" id="KW-1185">Reference proteome</keyword>
<dbReference type="InterPro" id="IPR001347">
    <property type="entry name" value="SIS_dom"/>
</dbReference>
<dbReference type="RefSeq" id="WP_344843281.1">
    <property type="nucleotide sequence ID" value="NZ_BAABDF010000003.1"/>
</dbReference>
<dbReference type="PIRSF" id="PIRSF004692">
    <property type="entry name" value="KdsD_KpsF"/>
    <property type="match status" value="1"/>
</dbReference>
<dbReference type="InterPro" id="IPR050986">
    <property type="entry name" value="GutQ/KpsF_isomerases"/>
</dbReference>
<evidence type="ECO:0000256" key="2">
    <source>
        <dbReference type="ARBA" id="ARBA00022737"/>
    </source>
</evidence>
<evidence type="ECO:0000256" key="4">
    <source>
        <dbReference type="PIRNR" id="PIRNR004692"/>
    </source>
</evidence>
<dbReference type="EMBL" id="BAABDF010000003">
    <property type="protein sequence ID" value="GAA3858012.1"/>
    <property type="molecule type" value="Genomic_DNA"/>
</dbReference>
<comment type="similarity">
    <text evidence="1 4">Belongs to the SIS family. GutQ/KpsF subfamily.</text>
</comment>
<dbReference type="GO" id="GO:0016853">
    <property type="term" value="F:isomerase activity"/>
    <property type="evidence" value="ECO:0007669"/>
    <property type="project" value="UniProtKB-KW"/>
</dbReference>
<name>A0ABP7JYY4_9RHOB</name>
<protein>
    <submittedName>
        <fullName evidence="8">KpsF/GutQ family sugar-phosphate isomerase</fullName>
    </submittedName>
</protein>
<dbReference type="PROSITE" id="PS51464">
    <property type="entry name" value="SIS"/>
    <property type="match status" value="1"/>
</dbReference>
<gene>
    <name evidence="8" type="ORF">GCM10022404_06020</name>
</gene>
<dbReference type="Proteomes" id="UP001399917">
    <property type="component" value="Unassembled WGS sequence"/>
</dbReference>
<dbReference type="Gene3D" id="3.10.580.10">
    <property type="entry name" value="CBS-domain"/>
    <property type="match status" value="1"/>
</dbReference>
<feature type="domain" description="CBS" evidence="6">
    <location>
        <begin position="266"/>
        <end position="320"/>
    </location>
</feature>
<evidence type="ECO:0000313" key="9">
    <source>
        <dbReference type="Proteomes" id="UP001399917"/>
    </source>
</evidence>
<evidence type="ECO:0000259" key="7">
    <source>
        <dbReference type="PROSITE" id="PS51464"/>
    </source>
</evidence>
<dbReference type="CDD" id="cd05014">
    <property type="entry name" value="SIS_Kpsf"/>
    <property type="match status" value="1"/>
</dbReference>
<dbReference type="Gene3D" id="3.40.50.10490">
    <property type="entry name" value="Glucose-6-phosphate isomerase like protein, domain 1"/>
    <property type="match status" value="1"/>
</dbReference>
<feature type="domain" description="CBS" evidence="6">
    <location>
        <begin position="204"/>
        <end position="260"/>
    </location>
</feature>
<proteinExistence type="inferred from homology"/>
<evidence type="ECO:0000313" key="8">
    <source>
        <dbReference type="EMBL" id="GAA3858012.1"/>
    </source>
</evidence>
<keyword evidence="2" id="KW-0677">Repeat</keyword>
<dbReference type="InterPro" id="IPR035474">
    <property type="entry name" value="SIS_Kpsf"/>
</dbReference>
<dbReference type="Pfam" id="PF00571">
    <property type="entry name" value="CBS"/>
    <property type="match status" value="2"/>
</dbReference>
<comment type="caution">
    <text evidence="8">The sequence shown here is derived from an EMBL/GenBank/DDBJ whole genome shotgun (WGS) entry which is preliminary data.</text>
</comment>
<dbReference type="PANTHER" id="PTHR42745">
    <property type="match status" value="1"/>
</dbReference>
<evidence type="ECO:0000256" key="3">
    <source>
        <dbReference type="ARBA" id="ARBA00023122"/>
    </source>
</evidence>
<feature type="domain" description="SIS" evidence="7">
    <location>
        <begin position="36"/>
        <end position="179"/>
    </location>
</feature>
<keyword evidence="3 5" id="KW-0129">CBS domain</keyword>
<dbReference type="InterPro" id="IPR000644">
    <property type="entry name" value="CBS_dom"/>
</dbReference>
<dbReference type="NCBIfam" id="TIGR00393">
    <property type="entry name" value="kpsF"/>
    <property type="match status" value="1"/>
</dbReference>
<keyword evidence="8" id="KW-0413">Isomerase</keyword>
<dbReference type="SUPFAM" id="SSF54631">
    <property type="entry name" value="CBS-domain pair"/>
    <property type="match status" value="1"/>
</dbReference>
<dbReference type="Pfam" id="PF01380">
    <property type="entry name" value="SIS"/>
    <property type="match status" value="1"/>
</dbReference>
<dbReference type="PANTHER" id="PTHR42745:SF1">
    <property type="entry name" value="ARABINOSE 5-PHOSPHATE ISOMERASE KDSD"/>
    <property type="match status" value="1"/>
</dbReference>
<evidence type="ECO:0000259" key="6">
    <source>
        <dbReference type="PROSITE" id="PS51371"/>
    </source>
</evidence>
<reference evidence="9" key="1">
    <citation type="journal article" date="2019" name="Int. J. Syst. Evol. Microbiol.">
        <title>The Global Catalogue of Microorganisms (GCM) 10K type strain sequencing project: providing services to taxonomists for standard genome sequencing and annotation.</title>
        <authorList>
            <consortium name="The Broad Institute Genomics Platform"/>
            <consortium name="The Broad Institute Genome Sequencing Center for Infectious Disease"/>
            <person name="Wu L."/>
            <person name="Ma J."/>
        </authorList>
    </citation>
    <scope>NUCLEOTIDE SEQUENCE [LARGE SCALE GENOMIC DNA]</scope>
    <source>
        <strain evidence="9">JCM 17190</strain>
    </source>
</reference>
<sequence length="320" mass="33454">MTDTSAFIKTGQRVIRREAEALALLAESLGTDFTTATQAILASKGRVIVTGMGKSGHVGRKIAATLASTGTPAHFVHPAEASHGDLGMIGPDDVVLVLSNSGETPELADLIAYTRRFGITMIGIASKPDSALIRACDVGLILPKVEEACDQGIVPTTSTTMTLALGDAIAIALMETRSFTADNFRLLHPGGKLGARLTKVRDLMHTDMPLVKAATSMRAALDEISAKGFGVVGVLDDQGGLAGIITDGDLRRHIDGLLDKTAGDIMTANPLTIAADAVAEKAVARMDERSITCLFVRDPADDGRPCGILKIQDCLRAGVV</sequence>